<comment type="caution">
    <text evidence="2">The sequence shown here is derived from an EMBL/GenBank/DDBJ whole genome shotgun (WGS) entry which is preliminary data.</text>
</comment>
<dbReference type="PROSITE" id="PS51071">
    <property type="entry name" value="HTH_RPIR"/>
    <property type="match status" value="1"/>
</dbReference>
<dbReference type="RefSeq" id="WP_168964640.1">
    <property type="nucleotide sequence ID" value="NZ_JABAFR010000003.1"/>
</dbReference>
<proteinExistence type="predicted"/>
<dbReference type="GO" id="GO:0003700">
    <property type="term" value="F:DNA-binding transcription factor activity"/>
    <property type="evidence" value="ECO:0007669"/>
    <property type="project" value="InterPro"/>
</dbReference>
<accession>A0A7X9NG50</accession>
<dbReference type="Proteomes" id="UP000540014">
    <property type="component" value="Unassembled WGS sequence"/>
</dbReference>
<sequence>MANTQNMYWLNIVLFSILDSESEDSNDYIIAKYLLENYNQLSGATLSEISEKCKVSKAAISRFCKKIGLLDYIDLQMLIRERHKKVRKRMSELTIEEQKEMYFDTLSISNNYLRTVMNDIMVEQLIRDLLSFDNIYIFGHLQASHIAYTFRTNLAILSKFCYCTQNWMVQKYKIDNATNKDLFIIFSTTGDYFKRIDININRLKSSKAKVYIITFEEGADVISDFINKIFIGKASEDPFSNILMNIFMNYVSFRLSHCVTANETR</sequence>
<dbReference type="PANTHER" id="PTHR30514:SF21">
    <property type="entry name" value="RPIR-FAMILY TRANSCRIPTIONAL REGULATOR"/>
    <property type="match status" value="1"/>
</dbReference>
<evidence type="ECO:0000313" key="3">
    <source>
        <dbReference type="Proteomes" id="UP000540014"/>
    </source>
</evidence>
<dbReference type="InterPro" id="IPR046348">
    <property type="entry name" value="SIS_dom_sf"/>
</dbReference>
<feature type="domain" description="HTH rpiR-type" evidence="1">
    <location>
        <begin position="10"/>
        <end position="86"/>
    </location>
</feature>
<dbReference type="GO" id="GO:1901135">
    <property type="term" value="P:carbohydrate derivative metabolic process"/>
    <property type="evidence" value="ECO:0007669"/>
    <property type="project" value="InterPro"/>
</dbReference>
<name>A0A7X9NG50_9FIRM</name>
<organism evidence="2 3">
    <name type="scientific">Faecalicoccus pleomorphus</name>
    <dbReference type="NCBI Taxonomy" id="1323"/>
    <lineage>
        <taxon>Bacteria</taxon>
        <taxon>Bacillati</taxon>
        <taxon>Bacillota</taxon>
        <taxon>Erysipelotrichia</taxon>
        <taxon>Erysipelotrichales</taxon>
        <taxon>Erysipelotrichaceae</taxon>
        <taxon>Faecalicoccus</taxon>
    </lineage>
</organism>
<gene>
    <name evidence="2" type="ORF">HF861_01740</name>
</gene>
<dbReference type="GO" id="GO:0003677">
    <property type="term" value="F:DNA binding"/>
    <property type="evidence" value="ECO:0007669"/>
    <property type="project" value="InterPro"/>
</dbReference>
<evidence type="ECO:0000313" key="2">
    <source>
        <dbReference type="EMBL" id="NME43608.1"/>
    </source>
</evidence>
<dbReference type="AlphaFoldDB" id="A0A7X9NG50"/>
<dbReference type="InterPro" id="IPR047640">
    <property type="entry name" value="RpiR-like"/>
</dbReference>
<dbReference type="Gene3D" id="3.40.50.10490">
    <property type="entry name" value="Glucose-6-phosphate isomerase like protein, domain 1"/>
    <property type="match status" value="1"/>
</dbReference>
<reference evidence="2 3" key="1">
    <citation type="submission" date="2020-04" db="EMBL/GenBank/DDBJ databases">
        <authorList>
            <person name="Hitch T.C.A."/>
            <person name="Wylensek D."/>
            <person name="Clavel T."/>
        </authorList>
    </citation>
    <scope>NUCLEOTIDE SEQUENCE [LARGE SCALE GENOMIC DNA]</scope>
    <source>
        <strain evidence="2 3">BSM-383-APC-22F</strain>
    </source>
</reference>
<dbReference type="Pfam" id="PF01418">
    <property type="entry name" value="HTH_6"/>
    <property type="match status" value="1"/>
</dbReference>
<dbReference type="Gene3D" id="1.10.10.10">
    <property type="entry name" value="Winged helix-like DNA-binding domain superfamily/Winged helix DNA-binding domain"/>
    <property type="match status" value="1"/>
</dbReference>
<evidence type="ECO:0000259" key="1">
    <source>
        <dbReference type="PROSITE" id="PS51071"/>
    </source>
</evidence>
<dbReference type="InterPro" id="IPR036388">
    <property type="entry name" value="WH-like_DNA-bd_sf"/>
</dbReference>
<dbReference type="InterPro" id="IPR009057">
    <property type="entry name" value="Homeodomain-like_sf"/>
</dbReference>
<dbReference type="SUPFAM" id="SSF53697">
    <property type="entry name" value="SIS domain"/>
    <property type="match status" value="1"/>
</dbReference>
<dbReference type="SUPFAM" id="SSF46689">
    <property type="entry name" value="Homeodomain-like"/>
    <property type="match status" value="1"/>
</dbReference>
<dbReference type="InterPro" id="IPR000281">
    <property type="entry name" value="HTH_RpiR"/>
</dbReference>
<dbReference type="PANTHER" id="PTHR30514">
    <property type="entry name" value="GLUCOKINASE"/>
    <property type="match status" value="1"/>
</dbReference>
<dbReference type="EMBL" id="JABAFR010000003">
    <property type="protein sequence ID" value="NME43608.1"/>
    <property type="molecule type" value="Genomic_DNA"/>
</dbReference>
<dbReference type="GO" id="GO:0097367">
    <property type="term" value="F:carbohydrate derivative binding"/>
    <property type="evidence" value="ECO:0007669"/>
    <property type="project" value="InterPro"/>
</dbReference>
<protein>
    <submittedName>
        <fullName evidence="2">MurR/RpiR family transcriptional regulator</fullName>
    </submittedName>
</protein>